<dbReference type="Proteomes" id="UP001500791">
    <property type="component" value="Unassembled WGS sequence"/>
</dbReference>
<dbReference type="InterPro" id="IPR017208">
    <property type="entry name" value="UCP037442_abhydr"/>
</dbReference>
<keyword evidence="3" id="KW-1185">Reference proteome</keyword>
<feature type="domain" description="Serine aminopeptidase S33" evidence="1">
    <location>
        <begin position="28"/>
        <end position="146"/>
    </location>
</feature>
<dbReference type="EMBL" id="BAAAEJ010000010">
    <property type="protein sequence ID" value="GAA0399484.1"/>
    <property type="molecule type" value="Genomic_DNA"/>
</dbReference>
<sequence>MNAITATDIRFKAADGYELAGRLIAGPAPRMAVLVSSGTGYPLGFYERIARFMAEHGAAVLTYDFRGIGQSAPDTLKGSPIDYPDWGRLDMPAALETLKAAAPDLPVFHIGHSIGGSFIGFMPNHADIAKHAFVSVGSGYWPHHHRSYRPSVLFFWFGFGPLHLMRHGFIKQGKLWTGTHLPPKVFKTWRRWCMTPDFFGSDLKSGKLDPHHYNDVTSPVRSWLFSDDPIATPRASQTVRNTLPNAHYETVLKTPADYGRPRIGHEGAVRKGMEPLWQEILEWFDQGVSTQDRTP</sequence>
<dbReference type="PIRSF" id="PIRSF037442">
    <property type="entry name" value="UCP037442_abhydr"/>
    <property type="match status" value="1"/>
</dbReference>
<accession>A0ABN0YLB6</accession>
<dbReference type="Gene3D" id="3.40.50.1820">
    <property type="entry name" value="alpha/beta hydrolase"/>
    <property type="match status" value="1"/>
</dbReference>
<dbReference type="GO" id="GO:0016787">
    <property type="term" value="F:hydrolase activity"/>
    <property type="evidence" value="ECO:0007669"/>
    <property type="project" value="UniProtKB-KW"/>
</dbReference>
<reference evidence="2 3" key="1">
    <citation type="journal article" date="2019" name="Int. J. Syst. Evol. Microbiol.">
        <title>The Global Catalogue of Microorganisms (GCM) 10K type strain sequencing project: providing services to taxonomists for standard genome sequencing and annotation.</title>
        <authorList>
            <consortium name="The Broad Institute Genomics Platform"/>
            <consortium name="The Broad Institute Genome Sequencing Center for Infectious Disease"/>
            <person name="Wu L."/>
            <person name="Ma J."/>
        </authorList>
    </citation>
    <scope>NUCLEOTIDE SEQUENCE [LARGE SCALE GENOMIC DNA]</scope>
    <source>
        <strain evidence="2 3">JCM 13476</strain>
    </source>
</reference>
<protein>
    <submittedName>
        <fullName evidence="2">Alpha/beta fold hydrolase</fullName>
    </submittedName>
</protein>
<dbReference type="Pfam" id="PF12146">
    <property type="entry name" value="Hydrolase_4"/>
    <property type="match status" value="1"/>
</dbReference>
<dbReference type="SUPFAM" id="SSF53474">
    <property type="entry name" value="alpha/beta-Hydrolases"/>
    <property type="match status" value="1"/>
</dbReference>
<dbReference type="InterPro" id="IPR022742">
    <property type="entry name" value="Hydrolase_4"/>
</dbReference>
<organism evidence="2 3">
    <name type="scientific">Brevundimonas terrae</name>
    <dbReference type="NCBI Taxonomy" id="363631"/>
    <lineage>
        <taxon>Bacteria</taxon>
        <taxon>Pseudomonadati</taxon>
        <taxon>Pseudomonadota</taxon>
        <taxon>Alphaproteobacteria</taxon>
        <taxon>Caulobacterales</taxon>
        <taxon>Caulobacteraceae</taxon>
        <taxon>Brevundimonas</taxon>
    </lineage>
</organism>
<evidence type="ECO:0000313" key="3">
    <source>
        <dbReference type="Proteomes" id="UP001500791"/>
    </source>
</evidence>
<evidence type="ECO:0000313" key="2">
    <source>
        <dbReference type="EMBL" id="GAA0399484.1"/>
    </source>
</evidence>
<proteinExistence type="predicted"/>
<comment type="caution">
    <text evidence="2">The sequence shown here is derived from an EMBL/GenBank/DDBJ whole genome shotgun (WGS) entry which is preliminary data.</text>
</comment>
<evidence type="ECO:0000259" key="1">
    <source>
        <dbReference type="Pfam" id="PF12146"/>
    </source>
</evidence>
<name>A0ABN0YLB6_9CAUL</name>
<dbReference type="RefSeq" id="WP_243863006.1">
    <property type="nucleotide sequence ID" value="NZ_BAAAEJ010000010.1"/>
</dbReference>
<keyword evidence="2" id="KW-0378">Hydrolase</keyword>
<gene>
    <name evidence="2" type="ORF">GCM10009093_27490</name>
</gene>
<dbReference type="InterPro" id="IPR029058">
    <property type="entry name" value="AB_hydrolase_fold"/>
</dbReference>